<dbReference type="PRINTS" id="PR01652">
    <property type="entry name" value="SHAPEPROTEIN"/>
</dbReference>
<dbReference type="GO" id="GO:0005524">
    <property type="term" value="F:ATP binding"/>
    <property type="evidence" value="ECO:0007669"/>
    <property type="project" value="UniProtKB-KW"/>
</dbReference>
<feature type="binding site" evidence="6">
    <location>
        <begin position="164"/>
        <end position="166"/>
    </location>
    <ligand>
        <name>ATP</name>
        <dbReference type="ChEBI" id="CHEBI:30616"/>
    </ligand>
</feature>
<evidence type="ECO:0000256" key="2">
    <source>
        <dbReference type="ARBA" id="ARBA00022741"/>
    </source>
</evidence>
<dbReference type="NCBIfam" id="TIGR00904">
    <property type="entry name" value="mreB"/>
    <property type="match status" value="1"/>
</dbReference>
<keyword evidence="4 6" id="KW-0133">Cell shape</keyword>
<protein>
    <recommendedName>
        <fullName evidence="6">Cell shape-determining protein MreB</fullName>
    </recommendedName>
</protein>
<comment type="similarity">
    <text evidence="5 6">Belongs to the FtsA/MreB family.</text>
</comment>
<dbReference type="GO" id="GO:0008360">
    <property type="term" value="P:regulation of cell shape"/>
    <property type="evidence" value="ECO:0007669"/>
    <property type="project" value="UniProtKB-UniRule"/>
</dbReference>
<dbReference type="HAMAP" id="MF_02207">
    <property type="entry name" value="MreB"/>
    <property type="match status" value="1"/>
</dbReference>
<dbReference type="AlphaFoldDB" id="A0A9D1LVK0"/>
<dbReference type="InterPro" id="IPR004753">
    <property type="entry name" value="MreB"/>
</dbReference>
<feature type="binding site" evidence="6">
    <location>
        <begin position="292"/>
        <end position="295"/>
    </location>
    <ligand>
        <name>ATP</name>
        <dbReference type="ChEBI" id="CHEBI:30616"/>
    </ligand>
</feature>
<feature type="binding site" evidence="6">
    <location>
        <begin position="212"/>
        <end position="215"/>
    </location>
    <ligand>
        <name>ATP</name>
        <dbReference type="ChEBI" id="CHEBI:30616"/>
    </ligand>
</feature>
<dbReference type="Pfam" id="PF06723">
    <property type="entry name" value="MreB_Mbl"/>
    <property type="match status" value="1"/>
</dbReference>
<dbReference type="GO" id="GO:0005737">
    <property type="term" value="C:cytoplasm"/>
    <property type="evidence" value="ECO:0007669"/>
    <property type="project" value="UniProtKB-SubCell"/>
</dbReference>
<dbReference type="PANTHER" id="PTHR42749">
    <property type="entry name" value="CELL SHAPE-DETERMINING PROTEIN MREB"/>
    <property type="match status" value="1"/>
</dbReference>
<comment type="function">
    <text evidence="6">Forms membrane-associated dynamic filaments that are essential for cell shape determination. Acts by regulating cell wall synthesis and cell elongation, and thus cell shape. A feedback loop between cell geometry and MreB localization may maintain elongated cell shape by targeting cell wall growth to regions of negative cell wall curvature.</text>
</comment>
<reference evidence="7" key="1">
    <citation type="submission" date="2020-10" db="EMBL/GenBank/DDBJ databases">
        <authorList>
            <person name="Gilroy R."/>
        </authorList>
    </citation>
    <scope>NUCLEOTIDE SEQUENCE</scope>
    <source>
        <strain evidence="7">ChiSjej4B22-9803</strain>
    </source>
</reference>
<keyword evidence="3 6" id="KW-0067">ATP-binding</keyword>
<proteinExistence type="inferred from homology"/>
<accession>A0A9D1LVK0</accession>
<gene>
    <name evidence="6" type="primary">mreB</name>
    <name evidence="7" type="ORF">IAB04_05235</name>
</gene>
<evidence type="ECO:0000313" key="7">
    <source>
        <dbReference type="EMBL" id="HIU48746.1"/>
    </source>
</evidence>
<dbReference type="InterPro" id="IPR043129">
    <property type="entry name" value="ATPase_NBD"/>
</dbReference>
<feature type="binding site" evidence="6">
    <location>
        <begin position="19"/>
        <end position="21"/>
    </location>
    <ligand>
        <name>ATP</name>
        <dbReference type="ChEBI" id="CHEBI:30616"/>
    </ligand>
</feature>
<dbReference type="NCBIfam" id="NF010539">
    <property type="entry name" value="PRK13927.1"/>
    <property type="match status" value="1"/>
</dbReference>
<evidence type="ECO:0000313" key="8">
    <source>
        <dbReference type="Proteomes" id="UP000824111"/>
    </source>
</evidence>
<dbReference type="InterPro" id="IPR056546">
    <property type="entry name" value="MreB_MamK-like"/>
</dbReference>
<evidence type="ECO:0000256" key="3">
    <source>
        <dbReference type="ARBA" id="ARBA00022840"/>
    </source>
</evidence>
<dbReference type="SUPFAM" id="SSF53067">
    <property type="entry name" value="Actin-like ATPase domain"/>
    <property type="match status" value="2"/>
</dbReference>
<keyword evidence="2 6" id="KW-0547">Nucleotide-binding</keyword>
<dbReference type="Proteomes" id="UP000824111">
    <property type="component" value="Unassembled WGS sequence"/>
</dbReference>
<evidence type="ECO:0000256" key="4">
    <source>
        <dbReference type="ARBA" id="ARBA00022960"/>
    </source>
</evidence>
<sequence>MSQLLSLHLGKDIGMDLGTANTFVYIKGKGIVVREPTVVALDKGDGRVLAVGNQANEMLGRTPENITAVRPMKDGVIADFDMTQSMLRLLLQKALETKHGLSKPRVAVCVPVGITDVEKRAVEEAVIQSGAKTVLLLEEPMAAAIGAGLPVELPVGNMVVDIGGGTTEVAILSLGGIVVAKSLRVAGDAVDMAIVNYVKKAYNLTIGDRTAEEIKFELGSALPYINEGYYEVKGRDMATGLPKNIKLSSSEVRDAIGDVLKELVGAIVEVLEETPPELAADIMENGIMLTGGGALIRNLDRFIATVTGVPVKIAENPLDCAVIGTGKAFEYRDVMDRSLIGRRK</sequence>
<keyword evidence="1 6" id="KW-0963">Cytoplasm</keyword>
<dbReference type="PANTHER" id="PTHR42749:SF1">
    <property type="entry name" value="CELL SHAPE-DETERMINING PROTEIN MREB"/>
    <property type="match status" value="1"/>
</dbReference>
<comment type="subcellular location">
    <subcellularLocation>
        <location evidence="6">Cytoplasm</location>
    </subcellularLocation>
    <text evidence="6">Membrane-associated.</text>
</comment>
<organism evidence="7 8">
    <name type="scientific">Candidatus Avimonoglobus intestinipullorum</name>
    <dbReference type="NCBI Taxonomy" id="2840699"/>
    <lineage>
        <taxon>Bacteria</taxon>
        <taxon>Bacillati</taxon>
        <taxon>Bacillota</taxon>
        <taxon>Clostridia</taxon>
        <taxon>Eubacteriales</taxon>
        <taxon>Candidatus Avimonoglobus</taxon>
    </lineage>
</organism>
<reference evidence="7" key="2">
    <citation type="journal article" date="2021" name="PeerJ">
        <title>Extensive microbial diversity within the chicken gut microbiome revealed by metagenomics and culture.</title>
        <authorList>
            <person name="Gilroy R."/>
            <person name="Ravi A."/>
            <person name="Getino M."/>
            <person name="Pursley I."/>
            <person name="Horton D.L."/>
            <person name="Alikhan N.F."/>
            <person name="Baker D."/>
            <person name="Gharbi K."/>
            <person name="Hall N."/>
            <person name="Watson M."/>
            <person name="Adriaenssens E.M."/>
            <person name="Foster-Nyarko E."/>
            <person name="Jarju S."/>
            <person name="Secka A."/>
            <person name="Antonio M."/>
            <person name="Oren A."/>
            <person name="Chaudhuri R.R."/>
            <person name="La Ragione R."/>
            <person name="Hildebrand F."/>
            <person name="Pallen M.J."/>
        </authorList>
    </citation>
    <scope>NUCLEOTIDE SEQUENCE</scope>
    <source>
        <strain evidence="7">ChiSjej4B22-9803</strain>
    </source>
</reference>
<comment type="caution">
    <text evidence="7">The sequence shown here is derived from an EMBL/GenBank/DDBJ whole genome shotgun (WGS) entry which is preliminary data.</text>
</comment>
<evidence type="ECO:0000256" key="5">
    <source>
        <dbReference type="ARBA" id="ARBA00023458"/>
    </source>
</evidence>
<dbReference type="GO" id="GO:0000902">
    <property type="term" value="P:cell morphogenesis"/>
    <property type="evidence" value="ECO:0007669"/>
    <property type="project" value="InterPro"/>
</dbReference>
<evidence type="ECO:0000256" key="1">
    <source>
        <dbReference type="ARBA" id="ARBA00022490"/>
    </source>
</evidence>
<dbReference type="Gene3D" id="3.30.420.40">
    <property type="match status" value="3"/>
</dbReference>
<name>A0A9D1LVK0_9FIRM</name>
<comment type="subunit">
    <text evidence="6">Forms polymers.</text>
</comment>
<evidence type="ECO:0000256" key="6">
    <source>
        <dbReference type="HAMAP-Rule" id="MF_02207"/>
    </source>
</evidence>
<dbReference type="EMBL" id="DVND01000136">
    <property type="protein sequence ID" value="HIU48746.1"/>
    <property type="molecule type" value="Genomic_DNA"/>
</dbReference>
<dbReference type="CDD" id="cd10225">
    <property type="entry name" value="ASKHA_NBD_MreB-like"/>
    <property type="match status" value="1"/>
</dbReference>